<dbReference type="Gene3D" id="2.60.120.260">
    <property type="entry name" value="Galactose-binding domain-like"/>
    <property type="match status" value="1"/>
</dbReference>
<dbReference type="Pfam" id="PF00082">
    <property type="entry name" value="Peptidase_S8"/>
    <property type="match status" value="1"/>
</dbReference>
<dbReference type="InterPro" id="IPR011049">
    <property type="entry name" value="Serralysin-like_metalloprot_C"/>
</dbReference>
<dbReference type="Gene3D" id="1.10.3130.20">
    <property type="entry name" value="Phycobilisome linker domain"/>
    <property type="match status" value="2"/>
</dbReference>
<sequence length="967" mass="102515">MYISDPRYTGQWHFNLLGDIEAIWENYSGAGVSVAVYDDGMDQGHVDLAANYDASRHYNGRLYDNGLHDTSEDGHGTSVGGLIAAALNGVGGVGVAWGAQLTSVDYLGTVQSAAWSVQLDVLEHASTFDIVNQSYGVTPDYDIDSDAGDRGSWAYDEAQAFLYAATNGRDGLGTILIKAAGNEANSYLADYGILGNAQGEAHNTLHTVITVGAFEEDGSVAYYSNYGHNLLISAPAASNTTDRTGSAGYESGAYTEDFGGTSAATPVTAGVIALMLEANPDLGYRDVQTILALSAAQTGSAYGTGADGHELDRWMALGGETWNGGAMTFHQNYGFGAVDAFAAVRMAEVWGLYKGGVASTQNTLISMSYSDYPNAVIRDNAHADATITVNAGLVIEHVYVTVDIQHTFAADLVVDLITPDGEVINLADREGGDAGIASDWTFGVASLRGMSSDGAWTVRVTDTSSGDTGRLYDVGLEFLGAYEHADDIWTVTEDFRALQSVETARGRFSDTNGGRDTLNAVALQEDVILSLGDADIDGVLNVGGAVWARLTDGAIENAATGDGDDRLTGSAGNNTLMAGRGSNVVTGGGGQDSLFGLGDANVLVAEGRGLYGLEASDQVFRLFDTVFGRAPGETGHQGYTAQLANGQVTLEELAATFITAPEFEARYGASTSNEAFVTLLFQNVFDRDPAPRGLAVWTAELDNGTSRAELVARFSETAEHITRTEAAQEAFDATDPTELAGVVFRLYRAVLDRVPAQGGFLNWHNALDRGMEQVEVVALFMESDEFQARFGGSSNEDFVRLLFNNVLGRQPAQSGLEAWTARLDAGDSRAELVADFMNTPEFVQRTAASLDIFMQGFGEDDTLLAMSETAVLSGGLFADTFQFVAPGTGHSLAASLVTSSQVVTDLEAWDRVRLDGFGYDAAQEALDHFRQDGDDVIFADHGMTITFLNTDLAMIDAEMISLTTLAA</sequence>
<dbReference type="InterPro" id="IPR000209">
    <property type="entry name" value="Peptidase_S8/S53_dom"/>
</dbReference>
<dbReference type="EMBL" id="JACIEJ010000020">
    <property type="protein sequence ID" value="MBB3988344.1"/>
    <property type="molecule type" value="Genomic_DNA"/>
</dbReference>
<dbReference type="InterPro" id="IPR002884">
    <property type="entry name" value="P_dom"/>
</dbReference>
<name>A0A7W6DT50_9RHOB</name>
<dbReference type="GO" id="GO:0012505">
    <property type="term" value="C:endomembrane system"/>
    <property type="evidence" value="ECO:0007669"/>
    <property type="project" value="UniProtKB-ARBA"/>
</dbReference>
<feature type="domain" description="P/Homo B" evidence="6">
    <location>
        <begin position="356"/>
        <end position="487"/>
    </location>
</feature>
<dbReference type="Gene3D" id="3.40.50.200">
    <property type="entry name" value="Peptidase S8/S53 domain"/>
    <property type="match status" value="1"/>
</dbReference>
<dbReference type="PROSITE" id="PS00137">
    <property type="entry name" value="SUBTILASE_HIS"/>
    <property type="match status" value="1"/>
</dbReference>
<evidence type="ECO:0000256" key="1">
    <source>
        <dbReference type="ARBA" id="ARBA00022670"/>
    </source>
</evidence>
<dbReference type="InterPro" id="IPR008979">
    <property type="entry name" value="Galactose-bd-like_sf"/>
</dbReference>
<accession>A0A7W6DT50</accession>
<comment type="caution">
    <text evidence="7">The sequence shown here is derived from an EMBL/GenBank/DDBJ whole genome shotgun (WGS) entry which is preliminary data.</text>
</comment>
<keyword evidence="1 5" id="KW-0645">Protease</keyword>
<dbReference type="Proteomes" id="UP000541426">
    <property type="component" value="Unassembled WGS sequence"/>
</dbReference>
<dbReference type="SUPFAM" id="SSF52743">
    <property type="entry name" value="Subtilisin-like"/>
    <property type="match status" value="1"/>
</dbReference>
<keyword evidence="8" id="KW-1185">Reference proteome</keyword>
<dbReference type="PROSITE" id="PS51892">
    <property type="entry name" value="SUBTILASE"/>
    <property type="match status" value="1"/>
</dbReference>
<dbReference type="InterPro" id="IPR022398">
    <property type="entry name" value="Peptidase_S8_His-AS"/>
</dbReference>
<dbReference type="PROSITE" id="PS00138">
    <property type="entry name" value="SUBTILASE_SER"/>
    <property type="match status" value="1"/>
</dbReference>
<feature type="active site" description="Charge relay system" evidence="4 5">
    <location>
        <position position="38"/>
    </location>
</feature>
<dbReference type="InterPro" id="IPR015500">
    <property type="entry name" value="Peptidase_S8_subtilisin-rel"/>
</dbReference>
<dbReference type="Pfam" id="PF13946">
    <property type="entry name" value="DUF4214"/>
    <property type="match status" value="2"/>
</dbReference>
<organism evidence="7 8">
    <name type="scientific">Sagittula marina</name>
    <dbReference type="NCBI Taxonomy" id="943940"/>
    <lineage>
        <taxon>Bacteria</taxon>
        <taxon>Pseudomonadati</taxon>
        <taxon>Pseudomonadota</taxon>
        <taxon>Alphaproteobacteria</taxon>
        <taxon>Rhodobacterales</taxon>
        <taxon>Roseobacteraceae</taxon>
        <taxon>Sagittula</taxon>
    </lineage>
</organism>
<dbReference type="PROSITE" id="PS51829">
    <property type="entry name" value="P_HOMO_B"/>
    <property type="match status" value="1"/>
</dbReference>
<dbReference type="InterPro" id="IPR038255">
    <property type="entry name" value="PBS_linker_sf"/>
</dbReference>
<proteinExistence type="inferred from homology"/>
<dbReference type="InterPro" id="IPR036852">
    <property type="entry name" value="Peptidase_S8/S53_dom_sf"/>
</dbReference>
<feature type="active site" description="Charge relay system" evidence="4 5">
    <location>
        <position position="262"/>
    </location>
</feature>
<dbReference type="PANTHER" id="PTHR42884:SF14">
    <property type="entry name" value="NEUROENDOCRINE CONVERTASE 1"/>
    <property type="match status" value="1"/>
</dbReference>
<dbReference type="GO" id="GO:0005509">
    <property type="term" value="F:calcium ion binding"/>
    <property type="evidence" value="ECO:0007669"/>
    <property type="project" value="InterPro"/>
</dbReference>
<dbReference type="Pfam" id="PF01483">
    <property type="entry name" value="P_proprotein"/>
    <property type="match status" value="1"/>
</dbReference>
<dbReference type="InterPro" id="IPR001343">
    <property type="entry name" value="Hemolysn_Ca-bd"/>
</dbReference>
<dbReference type="SUPFAM" id="SSF49785">
    <property type="entry name" value="Galactose-binding domain-like"/>
    <property type="match status" value="1"/>
</dbReference>
<evidence type="ECO:0000256" key="3">
    <source>
        <dbReference type="ARBA" id="ARBA00022825"/>
    </source>
</evidence>
<protein>
    <submittedName>
        <fullName evidence="7">Subtilisin-like proprotein convertase family protein</fullName>
    </submittedName>
</protein>
<comment type="similarity">
    <text evidence="5">Belongs to the peptidase S8 family.</text>
</comment>
<dbReference type="GO" id="GO:0005737">
    <property type="term" value="C:cytoplasm"/>
    <property type="evidence" value="ECO:0007669"/>
    <property type="project" value="UniProtKB-ARBA"/>
</dbReference>
<dbReference type="GO" id="GO:0016020">
    <property type="term" value="C:membrane"/>
    <property type="evidence" value="ECO:0007669"/>
    <property type="project" value="TreeGrafter"/>
</dbReference>
<gene>
    <name evidence="7" type="ORF">GGQ68_004701</name>
</gene>
<evidence type="ECO:0000256" key="2">
    <source>
        <dbReference type="ARBA" id="ARBA00022801"/>
    </source>
</evidence>
<dbReference type="GO" id="GO:0004252">
    <property type="term" value="F:serine-type endopeptidase activity"/>
    <property type="evidence" value="ECO:0007669"/>
    <property type="project" value="UniProtKB-UniRule"/>
</dbReference>
<dbReference type="SUPFAM" id="SSF51120">
    <property type="entry name" value="beta-Roll"/>
    <property type="match status" value="1"/>
</dbReference>
<keyword evidence="3 5" id="KW-0720">Serine protease</keyword>
<dbReference type="PRINTS" id="PR00723">
    <property type="entry name" value="SUBTILISIN"/>
</dbReference>
<dbReference type="InterPro" id="IPR023828">
    <property type="entry name" value="Peptidase_S8_Ser-AS"/>
</dbReference>
<dbReference type="Pfam" id="PF00353">
    <property type="entry name" value="HemolysinCabind"/>
    <property type="match status" value="1"/>
</dbReference>
<evidence type="ECO:0000259" key="6">
    <source>
        <dbReference type="PROSITE" id="PS51829"/>
    </source>
</evidence>
<dbReference type="RefSeq" id="WP_183970100.1">
    <property type="nucleotide sequence ID" value="NZ_BAABBZ010000052.1"/>
</dbReference>
<evidence type="ECO:0000256" key="5">
    <source>
        <dbReference type="PROSITE-ProRule" id="PRU01240"/>
    </source>
</evidence>
<dbReference type="PANTHER" id="PTHR42884">
    <property type="entry name" value="PROPROTEIN CONVERTASE SUBTILISIN/KEXIN-RELATED"/>
    <property type="match status" value="1"/>
</dbReference>
<evidence type="ECO:0000256" key="4">
    <source>
        <dbReference type="PIRSR" id="PIRSR615500-1"/>
    </source>
</evidence>
<keyword evidence="2 5" id="KW-0378">Hydrolase</keyword>
<dbReference type="GO" id="GO:0016485">
    <property type="term" value="P:protein processing"/>
    <property type="evidence" value="ECO:0007669"/>
    <property type="project" value="TreeGrafter"/>
</dbReference>
<dbReference type="AlphaFoldDB" id="A0A7W6DT50"/>
<feature type="active site" description="Charge relay system" evidence="4 5">
    <location>
        <position position="75"/>
    </location>
</feature>
<reference evidence="7 8" key="1">
    <citation type="submission" date="2020-08" db="EMBL/GenBank/DDBJ databases">
        <title>Genomic Encyclopedia of Type Strains, Phase IV (KMG-IV): sequencing the most valuable type-strain genomes for metagenomic binning, comparative biology and taxonomic classification.</title>
        <authorList>
            <person name="Goeker M."/>
        </authorList>
    </citation>
    <scope>NUCLEOTIDE SEQUENCE [LARGE SCALE GENOMIC DNA]</scope>
    <source>
        <strain evidence="7 8">DSM 102235</strain>
    </source>
</reference>
<dbReference type="Gene3D" id="2.150.10.10">
    <property type="entry name" value="Serralysin-like metalloprotease, C-terminal"/>
    <property type="match status" value="1"/>
</dbReference>
<evidence type="ECO:0000313" key="8">
    <source>
        <dbReference type="Proteomes" id="UP000541426"/>
    </source>
</evidence>
<dbReference type="InterPro" id="IPR025282">
    <property type="entry name" value="DUF4214"/>
</dbReference>
<evidence type="ECO:0000313" key="7">
    <source>
        <dbReference type="EMBL" id="MBB3988344.1"/>
    </source>
</evidence>